<gene>
    <name evidence="8" type="ORF">ACHHYP_09519</name>
</gene>
<feature type="domain" description="MARVEL" evidence="7">
    <location>
        <begin position="16"/>
        <end position="143"/>
    </location>
</feature>
<feature type="transmembrane region" description="Helical" evidence="6">
    <location>
        <begin position="123"/>
        <end position="147"/>
    </location>
</feature>
<dbReference type="Proteomes" id="UP000243579">
    <property type="component" value="Unassembled WGS sequence"/>
</dbReference>
<keyword evidence="9" id="KW-1185">Reference proteome</keyword>
<dbReference type="PANTHER" id="PTHR28165:SF1">
    <property type="entry name" value="NON-CLASSICAL EXPORT PROTEIN 2-RELATED"/>
    <property type="match status" value="1"/>
</dbReference>
<evidence type="ECO:0000256" key="3">
    <source>
        <dbReference type="ARBA" id="ARBA00022989"/>
    </source>
</evidence>
<organism evidence="8 9">
    <name type="scientific">Achlya hypogyna</name>
    <name type="common">Oomycete</name>
    <name type="synonym">Protoachlya hypogyna</name>
    <dbReference type="NCBI Taxonomy" id="1202772"/>
    <lineage>
        <taxon>Eukaryota</taxon>
        <taxon>Sar</taxon>
        <taxon>Stramenopiles</taxon>
        <taxon>Oomycota</taxon>
        <taxon>Saprolegniomycetes</taxon>
        <taxon>Saprolegniales</taxon>
        <taxon>Achlyaceae</taxon>
        <taxon>Achlya</taxon>
    </lineage>
</organism>
<comment type="caution">
    <text evidence="8">The sequence shown here is derived from an EMBL/GenBank/DDBJ whole genome shotgun (WGS) entry which is preliminary data.</text>
</comment>
<feature type="transmembrane region" description="Helical" evidence="6">
    <location>
        <begin position="45"/>
        <end position="66"/>
    </location>
</feature>
<dbReference type="InterPro" id="IPR052649">
    <property type="entry name" value="NCE102-like"/>
</dbReference>
<protein>
    <recommendedName>
        <fullName evidence="7">MARVEL domain-containing protein</fullName>
    </recommendedName>
</protein>
<keyword evidence="4 6" id="KW-0472">Membrane</keyword>
<feature type="transmembrane region" description="Helical" evidence="6">
    <location>
        <begin position="78"/>
        <end position="103"/>
    </location>
</feature>
<dbReference type="EMBL" id="JNBR01001467">
    <property type="protein sequence ID" value="OQR87123.1"/>
    <property type="molecule type" value="Genomic_DNA"/>
</dbReference>
<evidence type="ECO:0000256" key="4">
    <source>
        <dbReference type="ARBA" id="ARBA00023136"/>
    </source>
</evidence>
<keyword evidence="2 6" id="KW-0812">Transmembrane</keyword>
<dbReference type="Pfam" id="PF01284">
    <property type="entry name" value="MARVEL"/>
    <property type="match status" value="1"/>
</dbReference>
<evidence type="ECO:0000259" key="7">
    <source>
        <dbReference type="Pfam" id="PF01284"/>
    </source>
</evidence>
<feature type="region of interest" description="Disordered" evidence="5">
    <location>
        <begin position="166"/>
        <end position="192"/>
    </location>
</feature>
<feature type="transmembrane region" description="Helical" evidence="6">
    <location>
        <begin position="21"/>
        <end position="39"/>
    </location>
</feature>
<evidence type="ECO:0000313" key="8">
    <source>
        <dbReference type="EMBL" id="OQR87123.1"/>
    </source>
</evidence>
<proteinExistence type="predicted"/>
<reference evidence="8 9" key="1">
    <citation type="journal article" date="2014" name="Genome Biol. Evol.">
        <title>The secreted proteins of Achlya hypogyna and Thraustotheca clavata identify the ancestral oomycete secretome and reveal gene acquisitions by horizontal gene transfer.</title>
        <authorList>
            <person name="Misner I."/>
            <person name="Blouin N."/>
            <person name="Leonard G."/>
            <person name="Richards T.A."/>
            <person name="Lane C.E."/>
        </authorList>
    </citation>
    <scope>NUCLEOTIDE SEQUENCE [LARGE SCALE GENOMIC DNA]</scope>
    <source>
        <strain evidence="8 9">ATCC 48635</strain>
    </source>
</reference>
<dbReference type="InterPro" id="IPR008253">
    <property type="entry name" value="Marvel"/>
</dbReference>
<accession>A0A1V9YN46</accession>
<evidence type="ECO:0000313" key="9">
    <source>
        <dbReference type="Proteomes" id="UP000243579"/>
    </source>
</evidence>
<dbReference type="OrthoDB" id="76877at2759"/>
<name>A0A1V9YN46_ACHHY</name>
<keyword evidence="3 6" id="KW-1133">Transmembrane helix</keyword>
<evidence type="ECO:0000256" key="6">
    <source>
        <dbReference type="SAM" id="Phobius"/>
    </source>
</evidence>
<dbReference type="PANTHER" id="PTHR28165">
    <property type="entry name" value="NON-CLASSICAL EXPORT PROTEIN 2-RELATED"/>
    <property type="match status" value="1"/>
</dbReference>
<evidence type="ECO:0000256" key="1">
    <source>
        <dbReference type="ARBA" id="ARBA00004141"/>
    </source>
</evidence>
<comment type="subcellular location">
    <subcellularLocation>
        <location evidence="1">Membrane</location>
        <topology evidence="1">Multi-pass membrane protein</topology>
    </subcellularLocation>
</comment>
<dbReference type="AlphaFoldDB" id="A0A1V9YN46"/>
<sequence length="192" mass="20449">MVALPSSYYVHKDMIHLSLRGLQGACAFIAMLTATAVTGVSSADYGLIAAYTGWMASMAMAGLLLLRKVPALYPTKACLLGHDAILGLLLFIAGIALAASSLLKNACSLQKSLGVSDGINCSSYHASIAFMFITAVLHLFSFGLTMVDYTSPKVPMEDAVDMNEAFGANEPRTPRGEYPNEYVPPQQHLAQV</sequence>
<evidence type="ECO:0000256" key="5">
    <source>
        <dbReference type="SAM" id="MobiDB-lite"/>
    </source>
</evidence>
<evidence type="ECO:0000256" key="2">
    <source>
        <dbReference type="ARBA" id="ARBA00022692"/>
    </source>
</evidence>